<evidence type="ECO:0000259" key="6">
    <source>
        <dbReference type="Pfam" id="PF01782"/>
    </source>
</evidence>
<comment type="domain">
    <text evidence="5">The PRC barrel domain binds ribosomal protein uS19.</text>
</comment>
<feature type="domain" description="Ribosome maturation factor RimM PRC barrel" evidence="7">
    <location>
        <begin position="108"/>
        <end position="171"/>
    </location>
</feature>
<protein>
    <recommendedName>
        <fullName evidence="5">Ribosome maturation factor RimM</fullName>
    </recommendedName>
</protein>
<dbReference type="EMBL" id="UGHR01000006">
    <property type="protein sequence ID" value="STR45983.1"/>
    <property type="molecule type" value="Genomic_DNA"/>
</dbReference>
<feature type="domain" description="RimM N-terminal" evidence="6">
    <location>
        <begin position="16"/>
        <end position="96"/>
    </location>
</feature>
<evidence type="ECO:0000256" key="3">
    <source>
        <dbReference type="ARBA" id="ARBA00022552"/>
    </source>
</evidence>
<keyword evidence="3 5" id="KW-0698">rRNA processing</keyword>
<dbReference type="Pfam" id="PF01782">
    <property type="entry name" value="RimM"/>
    <property type="match status" value="1"/>
</dbReference>
<dbReference type="InterPro" id="IPR002676">
    <property type="entry name" value="RimM_N"/>
</dbReference>
<dbReference type="EMBL" id="SMBT01000012">
    <property type="protein sequence ID" value="TCU83300.1"/>
    <property type="molecule type" value="Genomic_DNA"/>
</dbReference>
<dbReference type="Gene3D" id="2.40.30.60">
    <property type="entry name" value="RimM"/>
    <property type="match status" value="1"/>
</dbReference>
<evidence type="ECO:0000313" key="9">
    <source>
        <dbReference type="EMBL" id="TCU83300.1"/>
    </source>
</evidence>
<dbReference type="PANTHER" id="PTHR33692">
    <property type="entry name" value="RIBOSOME MATURATION FACTOR RIMM"/>
    <property type="match status" value="1"/>
</dbReference>
<reference evidence="8 10" key="1">
    <citation type="submission" date="2018-06" db="EMBL/GenBank/DDBJ databases">
        <authorList>
            <consortium name="Pathogen Informatics"/>
            <person name="Doyle S."/>
        </authorList>
    </citation>
    <scope>NUCLEOTIDE SEQUENCE [LARGE SCALE GENOMIC DNA]</scope>
    <source>
        <strain evidence="8 10">NCTC11159</strain>
    </source>
</reference>
<dbReference type="InterPro" id="IPR056792">
    <property type="entry name" value="PRC_RimM"/>
</dbReference>
<dbReference type="HAMAP" id="MF_00014">
    <property type="entry name" value="Ribosome_mat_RimM"/>
    <property type="match status" value="1"/>
</dbReference>
<organism evidence="8 10">
    <name type="scientific">Iodobacter fluviatilis</name>
    <dbReference type="NCBI Taxonomy" id="537"/>
    <lineage>
        <taxon>Bacteria</taxon>
        <taxon>Pseudomonadati</taxon>
        <taxon>Pseudomonadota</taxon>
        <taxon>Betaproteobacteria</taxon>
        <taxon>Neisseriales</taxon>
        <taxon>Chitinibacteraceae</taxon>
        <taxon>Iodobacter</taxon>
    </lineage>
</organism>
<name>A0A377SYC2_9NEIS</name>
<evidence type="ECO:0000313" key="8">
    <source>
        <dbReference type="EMBL" id="STR45983.1"/>
    </source>
</evidence>
<dbReference type="NCBIfam" id="TIGR02273">
    <property type="entry name" value="16S_RimM"/>
    <property type="match status" value="1"/>
</dbReference>
<dbReference type="InterPro" id="IPR036976">
    <property type="entry name" value="RimM_N_sf"/>
</dbReference>
<dbReference type="SUPFAM" id="SSF50447">
    <property type="entry name" value="Translation proteins"/>
    <property type="match status" value="1"/>
</dbReference>
<dbReference type="GO" id="GO:0005737">
    <property type="term" value="C:cytoplasm"/>
    <property type="evidence" value="ECO:0007669"/>
    <property type="project" value="UniProtKB-SubCell"/>
</dbReference>
<dbReference type="AlphaFoldDB" id="A0A377SYC2"/>
<dbReference type="RefSeq" id="WP_115230175.1">
    <property type="nucleotide sequence ID" value="NZ_CAWOLO010000012.1"/>
</dbReference>
<dbReference type="PANTHER" id="PTHR33692:SF1">
    <property type="entry name" value="RIBOSOME MATURATION FACTOR RIMM"/>
    <property type="match status" value="1"/>
</dbReference>
<reference evidence="9 11" key="2">
    <citation type="submission" date="2019-03" db="EMBL/GenBank/DDBJ databases">
        <title>Genomic Encyclopedia of Type Strains, Phase IV (KMG-IV): sequencing the most valuable type-strain genomes for metagenomic binning, comparative biology and taxonomic classification.</title>
        <authorList>
            <person name="Goeker M."/>
        </authorList>
    </citation>
    <scope>NUCLEOTIDE SEQUENCE [LARGE SCALE GENOMIC DNA]</scope>
    <source>
        <strain evidence="9 11">DSM 3764</strain>
    </source>
</reference>
<evidence type="ECO:0000256" key="4">
    <source>
        <dbReference type="ARBA" id="ARBA00023186"/>
    </source>
</evidence>
<gene>
    <name evidence="5 8" type="primary">rimM</name>
    <name evidence="9" type="ORF">EV682_11216</name>
    <name evidence="8" type="ORF">NCTC11159_04581</name>
</gene>
<dbReference type="SUPFAM" id="SSF50346">
    <property type="entry name" value="PRC-barrel domain"/>
    <property type="match status" value="1"/>
</dbReference>
<comment type="subunit">
    <text evidence="5">Binds ribosomal protein uS19.</text>
</comment>
<dbReference type="Gene3D" id="2.30.30.240">
    <property type="entry name" value="PRC-barrel domain"/>
    <property type="match status" value="1"/>
</dbReference>
<evidence type="ECO:0000256" key="1">
    <source>
        <dbReference type="ARBA" id="ARBA00022490"/>
    </source>
</evidence>
<comment type="similarity">
    <text evidence="5">Belongs to the RimM family.</text>
</comment>
<dbReference type="GO" id="GO:0005840">
    <property type="term" value="C:ribosome"/>
    <property type="evidence" value="ECO:0007669"/>
    <property type="project" value="InterPro"/>
</dbReference>
<comment type="function">
    <text evidence="5">An accessory protein needed during the final step in the assembly of 30S ribosomal subunit, possibly for assembly of the head region. Essential for efficient processing of 16S rRNA. May be needed both before and after RbfA during the maturation of 16S rRNA. It has affinity for free ribosomal 30S subunits but not for 70S ribosomes.</text>
</comment>
<accession>A0A377SYC2</accession>
<comment type="subcellular location">
    <subcellularLocation>
        <location evidence="5">Cytoplasm</location>
    </subcellularLocation>
</comment>
<evidence type="ECO:0000259" key="7">
    <source>
        <dbReference type="Pfam" id="PF24986"/>
    </source>
</evidence>
<dbReference type="GO" id="GO:0006364">
    <property type="term" value="P:rRNA processing"/>
    <property type="evidence" value="ECO:0007669"/>
    <property type="project" value="UniProtKB-UniRule"/>
</dbReference>
<proteinExistence type="inferred from homology"/>
<dbReference type="InterPro" id="IPR011961">
    <property type="entry name" value="RimM"/>
</dbReference>
<evidence type="ECO:0000256" key="2">
    <source>
        <dbReference type="ARBA" id="ARBA00022517"/>
    </source>
</evidence>
<dbReference type="OrthoDB" id="9783509at2"/>
<dbReference type="GO" id="GO:0043022">
    <property type="term" value="F:ribosome binding"/>
    <property type="evidence" value="ECO:0007669"/>
    <property type="project" value="InterPro"/>
</dbReference>
<evidence type="ECO:0000313" key="11">
    <source>
        <dbReference type="Proteomes" id="UP000295794"/>
    </source>
</evidence>
<dbReference type="InterPro" id="IPR011033">
    <property type="entry name" value="PRC_barrel-like_sf"/>
</dbReference>
<dbReference type="Pfam" id="PF24986">
    <property type="entry name" value="PRC_RimM"/>
    <property type="match status" value="1"/>
</dbReference>
<dbReference type="Proteomes" id="UP000295794">
    <property type="component" value="Unassembled WGS sequence"/>
</dbReference>
<keyword evidence="4 5" id="KW-0143">Chaperone</keyword>
<keyword evidence="1 5" id="KW-0963">Cytoplasm</keyword>
<evidence type="ECO:0000256" key="5">
    <source>
        <dbReference type="HAMAP-Rule" id="MF_00014"/>
    </source>
</evidence>
<keyword evidence="2 5" id="KW-0690">Ribosome biogenesis</keyword>
<dbReference type="GO" id="GO:0042274">
    <property type="term" value="P:ribosomal small subunit biogenesis"/>
    <property type="evidence" value="ECO:0007669"/>
    <property type="project" value="UniProtKB-UniRule"/>
</dbReference>
<keyword evidence="11" id="KW-1185">Reference proteome</keyword>
<evidence type="ECO:0000313" key="10">
    <source>
        <dbReference type="Proteomes" id="UP000255108"/>
    </source>
</evidence>
<dbReference type="Proteomes" id="UP000255108">
    <property type="component" value="Unassembled WGS sequence"/>
</dbReference>
<sequence>MQKRASLPVPDDLLIMGYVSGAFGVHGWINLVGDTEDADSLFDYDTWWIGRDGQWQAFKLVEGQVHTKKLAAQLDGVNDRDAAFALKGSKIAVSRSLLPAPAADEYYWVDLIGLDVINLQGEKLGVVDNLFETGANDVIVVKDGQTERLLPFVAHVVLKVDLAAKTISVDWGLDY</sequence>
<dbReference type="InterPro" id="IPR009000">
    <property type="entry name" value="Transl_B-barrel_sf"/>
</dbReference>